<dbReference type="Proteomes" id="UP001151760">
    <property type="component" value="Unassembled WGS sequence"/>
</dbReference>
<keyword evidence="1" id="KW-0812">Transmembrane</keyword>
<protein>
    <submittedName>
        <fullName evidence="3">Uncharacterized protein</fullName>
    </submittedName>
</protein>
<organism evidence="3 4">
    <name type="scientific">Tanacetum coccineum</name>
    <dbReference type="NCBI Taxonomy" id="301880"/>
    <lineage>
        <taxon>Eukaryota</taxon>
        <taxon>Viridiplantae</taxon>
        <taxon>Streptophyta</taxon>
        <taxon>Embryophyta</taxon>
        <taxon>Tracheophyta</taxon>
        <taxon>Spermatophyta</taxon>
        <taxon>Magnoliopsida</taxon>
        <taxon>eudicotyledons</taxon>
        <taxon>Gunneridae</taxon>
        <taxon>Pentapetalae</taxon>
        <taxon>asterids</taxon>
        <taxon>campanulids</taxon>
        <taxon>Asterales</taxon>
        <taxon>Asteraceae</taxon>
        <taxon>Asteroideae</taxon>
        <taxon>Anthemideae</taxon>
        <taxon>Anthemidinae</taxon>
        <taxon>Tanacetum</taxon>
    </lineage>
</organism>
<proteinExistence type="predicted"/>
<reference evidence="3" key="1">
    <citation type="journal article" date="2022" name="Int. J. Mol. Sci.">
        <title>Draft Genome of Tanacetum Coccineum: Genomic Comparison of Closely Related Tanacetum-Family Plants.</title>
        <authorList>
            <person name="Yamashiro T."/>
            <person name="Shiraishi A."/>
            <person name="Nakayama K."/>
            <person name="Satake H."/>
        </authorList>
    </citation>
    <scope>NUCLEOTIDE SEQUENCE</scope>
</reference>
<feature type="transmembrane region" description="Helical" evidence="1">
    <location>
        <begin position="144"/>
        <end position="163"/>
    </location>
</feature>
<accession>A0ABQ5G6J4</accession>
<feature type="chain" id="PRO_5046691537" evidence="2">
    <location>
        <begin position="19"/>
        <end position="244"/>
    </location>
</feature>
<evidence type="ECO:0000313" key="4">
    <source>
        <dbReference type="Proteomes" id="UP001151760"/>
    </source>
</evidence>
<name>A0ABQ5G6J4_9ASTR</name>
<keyword evidence="4" id="KW-1185">Reference proteome</keyword>
<evidence type="ECO:0000256" key="1">
    <source>
        <dbReference type="SAM" id="Phobius"/>
    </source>
</evidence>
<comment type="caution">
    <text evidence="3">The sequence shown here is derived from an EMBL/GenBank/DDBJ whole genome shotgun (WGS) entry which is preliminary data.</text>
</comment>
<feature type="signal peptide" evidence="2">
    <location>
        <begin position="1"/>
        <end position="18"/>
    </location>
</feature>
<keyword evidence="1" id="KW-1133">Transmembrane helix</keyword>
<keyword evidence="1" id="KW-0472">Membrane</keyword>
<evidence type="ECO:0000256" key="2">
    <source>
        <dbReference type="SAM" id="SignalP"/>
    </source>
</evidence>
<feature type="transmembrane region" description="Helical" evidence="1">
    <location>
        <begin position="189"/>
        <end position="210"/>
    </location>
</feature>
<sequence length="244" mass="27725">MYCVFLILVLRFCLLTLGISLSVVSHIVDLDLFKLVNSLTKGFIDFLNQVLQSGIRSHLRDYDDDEASNHEDASDIGAALKQQQPVIPQITAISNIKLLILKKEEYDIRLEAHGAEVSTEDANHKFLRSLPPAWSNLAMTMRIILIRWTLYLLMICTITLEFLSRKSKVPQKHLQVLKMLLLFHKAKAALIRLSLVLLVPTVLANSRLILHPIFRKRSSAGFADDSYLFLFAKQSEDGTCFMKT</sequence>
<dbReference type="EMBL" id="BQNB010018153">
    <property type="protein sequence ID" value="GJT71263.1"/>
    <property type="molecule type" value="Genomic_DNA"/>
</dbReference>
<keyword evidence="2" id="KW-0732">Signal</keyword>
<gene>
    <name evidence="3" type="ORF">Tco_1030549</name>
</gene>
<evidence type="ECO:0000313" key="3">
    <source>
        <dbReference type="EMBL" id="GJT71263.1"/>
    </source>
</evidence>
<reference evidence="3" key="2">
    <citation type="submission" date="2022-01" db="EMBL/GenBank/DDBJ databases">
        <authorList>
            <person name="Yamashiro T."/>
            <person name="Shiraishi A."/>
            <person name="Satake H."/>
            <person name="Nakayama K."/>
        </authorList>
    </citation>
    <scope>NUCLEOTIDE SEQUENCE</scope>
</reference>